<reference evidence="6 7" key="1">
    <citation type="journal article" date="2019" name="Emerg. Microbes Infect.">
        <title>Comprehensive subspecies identification of 175 nontuberculous mycobacteria species based on 7547 genomic profiles.</title>
        <authorList>
            <person name="Matsumoto Y."/>
            <person name="Kinjo T."/>
            <person name="Motooka D."/>
            <person name="Nabeya D."/>
            <person name="Jung N."/>
            <person name="Uechi K."/>
            <person name="Horii T."/>
            <person name="Iida T."/>
            <person name="Fujita J."/>
            <person name="Nakamura S."/>
        </authorList>
    </citation>
    <scope>NUCLEOTIDE SEQUENCE [LARGE SCALE GENOMIC DNA]</scope>
    <source>
        <strain evidence="6 7">JCM 17783</strain>
    </source>
</reference>
<dbReference type="GO" id="GO:0005737">
    <property type="term" value="C:cytoplasm"/>
    <property type="evidence" value="ECO:0007669"/>
    <property type="project" value="TreeGrafter"/>
</dbReference>
<keyword evidence="7" id="KW-1185">Reference proteome</keyword>
<accession>A0A7I7Q5S8</accession>
<dbReference type="GO" id="GO:0004312">
    <property type="term" value="F:fatty acid synthase activity"/>
    <property type="evidence" value="ECO:0007669"/>
    <property type="project" value="TreeGrafter"/>
</dbReference>
<dbReference type="KEGG" id="msto:MSTO_18340"/>
<dbReference type="InterPro" id="IPR014043">
    <property type="entry name" value="Acyl_transferase_dom"/>
</dbReference>
<organism evidence="6 7">
    <name type="scientific">Mycobacterium stomatepiae</name>
    <dbReference type="NCBI Taxonomy" id="470076"/>
    <lineage>
        <taxon>Bacteria</taxon>
        <taxon>Bacillati</taxon>
        <taxon>Actinomycetota</taxon>
        <taxon>Actinomycetes</taxon>
        <taxon>Mycobacteriales</taxon>
        <taxon>Mycobacteriaceae</taxon>
        <taxon>Mycobacterium</taxon>
        <taxon>Mycobacterium simiae complex</taxon>
    </lineage>
</organism>
<name>A0A7I7Q5S8_9MYCO</name>
<dbReference type="PANTHER" id="PTHR43775:SF37">
    <property type="entry name" value="SI:DKEY-61P9.11"/>
    <property type="match status" value="1"/>
</dbReference>
<dbReference type="Proteomes" id="UP000467130">
    <property type="component" value="Chromosome"/>
</dbReference>
<dbReference type="Pfam" id="PF00698">
    <property type="entry name" value="Acyl_transf_1"/>
    <property type="match status" value="1"/>
</dbReference>
<dbReference type="EMBL" id="AP022587">
    <property type="protein sequence ID" value="BBY21629.1"/>
    <property type="molecule type" value="Genomic_DNA"/>
</dbReference>
<dbReference type="InterPro" id="IPR016036">
    <property type="entry name" value="Malonyl_transacylase_ACP-bd"/>
</dbReference>
<evidence type="ECO:0000256" key="2">
    <source>
        <dbReference type="ARBA" id="ARBA00022553"/>
    </source>
</evidence>
<dbReference type="SUPFAM" id="SSF55048">
    <property type="entry name" value="Probable ACP-binding domain of malonyl-CoA ACP transacylase"/>
    <property type="match status" value="1"/>
</dbReference>
<keyword evidence="2" id="KW-0597">Phosphoprotein</keyword>
<dbReference type="SUPFAM" id="SSF52151">
    <property type="entry name" value="FabD/lysophospholipase-like"/>
    <property type="match status" value="1"/>
</dbReference>
<dbReference type="Gene3D" id="3.40.366.10">
    <property type="entry name" value="Malonyl-Coenzyme A Acyl Carrier Protein, domain 2"/>
    <property type="match status" value="1"/>
</dbReference>
<evidence type="ECO:0000256" key="1">
    <source>
        <dbReference type="ARBA" id="ARBA00022450"/>
    </source>
</evidence>
<dbReference type="InterPro" id="IPR001227">
    <property type="entry name" value="Ac_transferase_dom_sf"/>
</dbReference>
<dbReference type="GO" id="GO:0006633">
    <property type="term" value="P:fatty acid biosynthetic process"/>
    <property type="evidence" value="ECO:0007669"/>
    <property type="project" value="TreeGrafter"/>
</dbReference>
<dbReference type="GO" id="GO:0005886">
    <property type="term" value="C:plasma membrane"/>
    <property type="evidence" value="ECO:0007669"/>
    <property type="project" value="TreeGrafter"/>
</dbReference>
<sequence>MGRRLLADEPAFDAALAKLEPVFVAEAGFSLREVIAGGKELVGIEQIQLGLIGMQLALTAPWRSYGITPDLVIGHLMGEVAAAVVAGALTPAEGLRVTATRSRLMAPLSGQGTMAMLELDAAATEQLIADYPQVTLGIFASPRQTVISGPTAQIDELIATVRAQGQFAGKVNIEVAPHNPAMDALQPAMRAELADLRPRPPSIPIISTTYENLDRSVAFDAEHWATNMRNPVRFQQAIAHAFNQAGGQSHTFIEISGHPLLTHAITETLAAADGDRAGYLSIGTLQRDAHDTLTFHTNLNAAHTVRPPQTPHTCGRQTVLPTTPWQHGRYWISPSATAHHAPNTHPL</sequence>
<dbReference type="Gene3D" id="3.30.70.3290">
    <property type="match status" value="1"/>
</dbReference>
<keyword evidence="3" id="KW-0808">Transferase</keyword>
<dbReference type="GO" id="GO:0071770">
    <property type="term" value="P:DIM/DIP cell wall layer assembly"/>
    <property type="evidence" value="ECO:0007669"/>
    <property type="project" value="TreeGrafter"/>
</dbReference>
<dbReference type="FunFam" id="3.30.70.250:FF:000003">
    <property type="entry name" value="Polyketide beta-ketoacyl synthase Pks3"/>
    <property type="match status" value="1"/>
</dbReference>
<dbReference type="InterPro" id="IPR016035">
    <property type="entry name" value="Acyl_Trfase/lysoPLipase"/>
</dbReference>
<evidence type="ECO:0000259" key="5">
    <source>
        <dbReference type="SMART" id="SM00827"/>
    </source>
</evidence>
<feature type="domain" description="Malonyl-CoA:ACP transacylase (MAT)" evidence="5">
    <location>
        <begin position="1"/>
        <end position="289"/>
    </location>
</feature>
<dbReference type="SMART" id="SM00827">
    <property type="entry name" value="PKS_AT"/>
    <property type="match status" value="1"/>
</dbReference>
<evidence type="ECO:0000313" key="7">
    <source>
        <dbReference type="Proteomes" id="UP000467130"/>
    </source>
</evidence>
<dbReference type="InterPro" id="IPR050091">
    <property type="entry name" value="PKS_NRPS_Biosynth_Enz"/>
</dbReference>
<proteinExistence type="predicted"/>
<dbReference type="AlphaFoldDB" id="A0A7I7Q5S8"/>
<dbReference type="PANTHER" id="PTHR43775">
    <property type="entry name" value="FATTY ACID SYNTHASE"/>
    <property type="match status" value="1"/>
</dbReference>
<evidence type="ECO:0000256" key="4">
    <source>
        <dbReference type="ARBA" id="ARBA00023268"/>
    </source>
</evidence>
<gene>
    <name evidence="6" type="ORF">MSTO_18340</name>
</gene>
<protein>
    <recommendedName>
        <fullName evidence="5">Malonyl-CoA:ACP transacylase (MAT) domain-containing protein</fullName>
    </recommendedName>
</protein>
<keyword evidence="4" id="KW-0511">Multifunctional enzyme</keyword>
<keyword evidence="1" id="KW-0596">Phosphopantetheine</keyword>
<evidence type="ECO:0000313" key="6">
    <source>
        <dbReference type="EMBL" id="BBY21629.1"/>
    </source>
</evidence>
<evidence type="ECO:0000256" key="3">
    <source>
        <dbReference type="ARBA" id="ARBA00022679"/>
    </source>
</evidence>